<dbReference type="EMBL" id="JXBL01000001">
    <property type="protein sequence ID" value="KIE41869.1"/>
    <property type="molecule type" value="Genomic_DNA"/>
</dbReference>
<organism evidence="1 2">
    <name type="scientific">Geobacter soli</name>
    <dbReference type="NCBI Taxonomy" id="1510391"/>
    <lineage>
        <taxon>Bacteria</taxon>
        <taxon>Pseudomonadati</taxon>
        <taxon>Thermodesulfobacteriota</taxon>
        <taxon>Desulfuromonadia</taxon>
        <taxon>Geobacterales</taxon>
        <taxon>Geobacteraceae</taxon>
        <taxon>Geobacter</taxon>
    </lineage>
</organism>
<accession>A0A0C1TLT1</accession>
<comment type="caution">
    <text evidence="1">The sequence shown here is derived from an EMBL/GenBank/DDBJ whole genome shotgun (WGS) entry which is preliminary data.</text>
</comment>
<proteinExistence type="predicted"/>
<protein>
    <submittedName>
        <fullName evidence="1">Uncharacterized protein</fullName>
    </submittedName>
</protein>
<sequence length="121" mass="13998">MAQVDEARKDWIKKNLSIRHNQLTREEARDWLRLMMADWESFWAHAIYGYSLQRISKEGTTRIPHAEVAEFCEEFVLKIQLANRNIRITVSFPLFGLVGRDVLSKFGFMVAKLTTLPGGVS</sequence>
<keyword evidence="2" id="KW-1185">Reference proteome</keyword>
<dbReference type="Proteomes" id="UP000031433">
    <property type="component" value="Unassembled WGS sequence"/>
</dbReference>
<evidence type="ECO:0000313" key="1">
    <source>
        <dbReference type="EMBL" id="KIE41869.1"/>
    </source>
</evidence>
<dbReference type="AlphaFoldDB" id="A0A0C1TLT1"/>
<reference evidence="1 2" key="1">
    <citation type="submission" date="2015-01" db="EMBL/GenBank/DDBJ databases">
        <title>Genome sequence of the anaerobic bacterium Geobacter soli GSS01, a dissimilatory Fe(III) reducer from soil.</title>
        <authorList>
            <person name="Yang G."/>
            <person name="Zhou S."/>
        </authorList>
    </citation>
    <scope>NUCLEOTIDE SEQUENCE [LARGE SCALE GENOMIC DNA]</scope>
    <source>
        <strain evidence="1 2">GSS01</strain>
    </source>
</reference>
<evidence type="ECO:0000313" key="2">
    <source>
        <dbReference type="Proteomes" id="UP000031433"/>
    </source>
</evidence>
<dbReference type="RefSeq" id="WP_039643904.1">
    <property type="nucleotide sequence ID" value="NZ_JXBL01000001.1"/>
</dbReference>
<name>A0A0C1TLT1_9BACT</name>
<gene>
    <name evidence="1" type="ORF">SE37_04105</name>
</gene>